<protein>
    <submittedName>
        <fullName evidence="4">Uncharacterized protein</fullName>
    </submittedName>
</protein>
<dbReference type="GO" id="GO:0001725">
    <property type="term" value="C:stress fiber"/>
    <property type="evidence" value="ECO:0007669"/>
    <property type="project" value="TreeGrafter"/>
</dbReference>
<dbReference type="EMBL" id="JAINUG010000001">
    <property type="protein sequence ID" value="KAJ8418645.1"/>
    <property type="molecule type" value="Genomic_DNA"/>
</dbReference>
<feature type="region of interest" description="Disordered" evidence="3">
    <location>
        <begin position="1"/>
        <end position="36"/>
    </location>
</feature>
<keyword evidence="1" id="KW-0677">Repeat</keyword>
<feature type="compositionally biased region" description="Polar residues" evidence="3">
    <location>
        <begin position="1"/>
        <end position="14"/>
    </location>
</feature>
<accession>A0AAD7TD54</accession>
<evidence type="ECO:0000313" key="5">
    <source>
        <dbReference type="Proteomes" id="UP001221898"/>
    </source>
</evidence>
<dbReference type="GO" id="GO:0005925">
    <property type="term" value="C:focal adhesion"/>
    <property type="evidence" value="ECO:0007669"/>
    <property type="project" value="TreeGrafter"/>
</dbReference>
<evidence type="ECO:0000256" key="2">
    <source>
        <dbReference type="ARBA" id="ARBA00023038"/>
    </source>
</evidence>
<dbReference type="PANTHER" id="PTHR24207">
    <property type="entry name" value="ZYX102 PROTEIN"/>
    <property type="match status" value="1"/>
</dbReference>
<evidence type="ECO:0000256" key="1">
    <source>
        <dbReference type="ARBA" id="ARBA00022737"/>
    </source>
</evidence>
<proteinExistence type="predicted"/>
<sequence>MWSSPNSDNEQIGQVTARMETTPAFGAPSISVSQQQTPMKFAPVVAPKPKFNPYRQLEDLAHTEAGGDYPPPPPPVDDTSGLPSPPGSFPLRHFTMEPLLTCSWNLVCHVDILEGCDT</sequence>
<dbReference type="Proteomes" id="UP001221898">
    <property type="component" value="Unassembled WGS sequence"/>
</dbReference>
<name>A0AAD7TD54_9TELE</name>
<keyword evidence="2" id="KW-0479">Metal-binding</keyword>
<organism evidence="4 5">
    <name type="scientific">Aldrovandia affinis</name>
    <dbReference type="NCBI Taxonomy" id="143900"/>
    <lineage>
        <taxon>Eukaryota</taxon>
        <taxon>Metazoa</taxon>
        <taxon>Chordata</taxon>
        <taxon>Craniata</taxon>
        <taxon>Vertebrata</taxon>
        <taxon>Euteleostomi</taxon>
        <taxon>Actinopterygii</taxon>
        <taxon>Neopterygii</taxon>
        <taxon>Teleostei</taxon>
        <taxon>Notacanthiformes</taxon>
        <taxon>Halosauridae</taxon>
        <taxon>Aldrovandia</taxon>
    </lineage>
</organism>
<evidence type="ECO:0000313" key="4">
    <source>
        <dbReference type="EMBL" id="KAJ8418645.1"/>
    </source>
</evidence>
<keyword evidence="5" id="KW-1185">Reference proteome</keyword>
<gene>
    <name evidence="4" type="ORF">AAFF_G00001440</name>
</gene>
<keyword evidence="2" id="KW-0440">LIM domain</keyword>
<reference evidence="4" key="1">
    <citation type="journal article" date="2023" name="Science">
        <title>Genome structures resolve the early diversification of teleost fishes.</title>
        <authorList>
            <person name="Parey E."/>
            <person name="Louis A."/>
            <person name="Montfort J."/>
            <person name="Bouchez O."/>
            <person name="Roques C."/>
            <person name="Iampietro C."/>
            <person name="Lluch J."/>
            <person name="Castinel A."/>
            <person name="Donnadieu C."/>
            <person name="Desvignes T."/>
            <person name="Floi Bucao C."/>
            <person name="Jouanno E."/>
            <person name="Wen M."/>
            <person name="Mejri S."/>
            <person name="Dirks R."/>
            <person name="Jansen H."/>
            <person name="Henkel C."/>
            <person name="Chen W.J."/>
            <person name="Zahm M."/>
            <person name="Cabau C."/>
            <person name="Klopp C."/>
            <person name="Thompson A.W."/>
            <person name="Robinson-Rechavi M."/>
            <person name="Braasch I."/>
            <person name="Lecointre G."/>
            <person name="Bobe J."/>
            <person name="Postlethwait J.H."/>
            <person name="Berthelot C."/>
            <person name="Roest Crollius H."/>
            <person name="Guiguen Y."/>
        </authorList>
    </citation>
    <scope>NUCLEOTIDE SEQUENCE</scope>
    <source>
        <strain evidence="4">NC1722</strain>
    </source>
</reference>
<feature type="region of interest" description="Disordered" evidence="3">
    <location>
        <begin position="55"/>
        <end position="89"/>
    </location>
</feature>
<evidence type="ECO:0000256" key="3">
    <source>
        <dbReference type="SAM" id="MobiDB-lite"/>
    </source>
</evidence>
<dbReference type="GO" id="GO:0098609">
    <property type="term" value="P:cell-cell adhesion"/>
    <property type="evidence" value="ECO:0007669"/>
    <property type="project" value="TreeGrafter"/>
</dbReference>
<dbReference type="AlphaFoldDB" id="A0AAD7TD54"/>
<dbReference type="PANTHER" id="PTHR24207:SF0">
    <property type="entry name" value="LIPOMA-PREFERRED PARTNER"/>
    <property type="match status" value="1"/>
</dbReference>
<keyword evidence="2" id="KW-0862">Zinc</keyword>
<comment type="caution">
    <text evidence="4">The sequence shown here is derived from an EMBL/GenBank/DDBJ whole genome shotgun (WGS) entry which is preliminary data.</text>
</comment>